<accession>A0A372LAN1</accession>
<proteinExistence type="predicted"/>
<comment type="caution">
    <text evidence="1">The sequence shown here is derived from an EMBL/GenBank/DDBJ whole genome shotgun (WGS) entry which is preliminary data.</text>
</comment>
<dbReference type="AlphaFoldDB" id="A0A372LAN1"/>
<gene>
    <name evidence="1" type="ORF">D0469_20185</name>
</gene>
<protein>
    <submittedName>
        <fullName evidence="1">Uncharacterized protein</fullName>
    </submittedName>
</protein>
<reference evidence="1 2" key="1">
    <citation type="submission" date="2018-08" db="EMBL/GenBank/DDBJ databases">
        <title>Bacillus chawlae sp. nov., Bacillus glennii sp. nov., and Bacillus saganii sp. nov. Isolated from the Vehicle Assembly Building at Kennedy Space Center where the Viking Spacecraft were Assembled.</title>
        <authorList>
            <person name="Seuylemezian A."/>
            <person name="Vaishampayan P."/>
        </authorList>
    </citation>
    <scope>NUCLEOTIDE SEQUENCE [LARGE SCALE GENOMIC DNA]</scope>
    <source>
        <strain evidence="1 2">V47-23a</strain>
    </source>
</reference>
<dbReference type="Proteomes" id="UP000264541">
    <property type="component" value="Unassembled WGS sequence"/>
</dbReference>
<keyword evidence="2" id="KW-1185">Reference proteome</keyword>
<organism evidence="1 2">
    <name type="scientific">Peribacillus saganii</name>
    <dbReference type="NCBI Taxonomy" id="2303992"/>
    <lineage>
        <taxon>Bacteria</taxon>
        <taxon>Bacillati</taxon>
        <taxon>Bacillota</taxon>
        <taxon>Bacilli</taxon>
        <taxon>Bacillales</taxon>
        <taxon>Bacillaceae</taxon>
        <taxon>Peribacillus</taxon>
    </lineage>
</organism>
<evidence type="ECO:0000313" key="1">
    <source>
        <dbReference type="EMBL" id="RFU62795.1"/>
    </source>
</evidence>
<evidence type="ECO:0000313" key="2">
    <source>
        <dbReference type="Proteomes" id="UP000264541"/>
    </source>
</evidence>
<sequence length="59" mass="6995">MKKMDDLALHNSDRKKAMCNSYLHPLMCEAKKLTQKARKTRKINKNVQRKNMMRFANAD</sequence>
<dbReference type="EMBL" id="QVTE01000070">
    <property type="protein sequence ID" value="RFU62795.1"/>
    <property type="molecule type" value="Genomic_DNA"/>
</dbReference>
<name>A0A372LAN1_9BACI</name>